<dbReference type="GO" id="GO:0071972">
    <property type="term" value="F:peptidoglycan L,D-transpeptidase activity"/>
    <property type="evidence" value="ECO:0007669"/>
    <property type="project" value="TreeGrafter"/>
</dbReference>
<evidence type="ECO:0000313" key="10">
    <source>
        <dbReference type="Proteomes" id="UP000294911"/>
    </source>
</evidence>
<evidence type="ECO:0000259" key="8">
    <source>
        <dbReference type="PROSITE" id="PS52029"/>
    </source>
</evidence>
<organism evidence="9 10">
    <name type="scientific">Tamaricihabitans halophyticus</name>
    <dbReference type="NCBI Taxonomy" id="1262583"/>
    <lineage>
        <taxon>Bacteria</taxon>
        <taxon>Bacillati</taxon>
        <taxon>Actinomycetota</taxon>
        <taxon>Actinomycetes</taxon>
        <taxon>Pseudonocardiales</taxon>
        <taxon>Pseudonocardiaceae</taxon>
        <taxon>Tamaricihabitans</taxon>
    </lineage>
</organism>
<evidence type="ECO:0000256" key="6">
    <source>
        <dbReference type="ARBA" id="ARBA00023316"/>
    </source>
</evidence>
<proteinExistence type="predicted"/>
<evidence type="ECO:0000313" key="9">
    <source>
        <dbReference type="EMBL" id="TCP40670.1"/>
    </source>
</evidence>
<dbReference type="Gene3D" id="2.40.440.10">
    <property type="entry name" value="L,D-transpeptidase catalytic domain-like"/>
    <property type="match status" value="1"/>
</dbReference>
<dbReference type="InterPro" id="IPR038063">
    <property type="entry name" value="Transpep_catalytic_dom"/>
</dbReference>
<dbReference type="CDD" id="cd16913">
    <property type="entry name" value="YkuD_like"/>
    <property type="match status" value="1"/>
</dbReference>
<dbReference type="CDD" id="cd13432">
    <property type="entry name" value="LDT_IgD_like_2"/>
    <property type="match status" value="1"/>
</dbReference>
<dbReference type="SUPFAM" id="SSF141523">
    <property type="entry name" value="L,D-transpeptidase catalytic domain-like"/>
    <property type="match status" value="1"/>
</dbReference>
<dbReference type="Gene3D" id="2.60.40.3780">
    <property type="match status" value="1"/>
</dbReference>
<dbReference type="Proteomes" id="UP000294911">
    <property type="component" value="Unassembled WGS sequence"/>
</dbReference>
<dbReference type="PANTHER" id="PTHR30582">
    <property type="entry name" value="L,D-TRANSPEPTIDASE"/>
    <property type="match status" value="1"/>
</dbReference>
<feature type="active site" description="Nucleophile" evidence="7">
    <location>
        <position position="353"/>
    </location>
</feature>
<feature type="active site" description="Proton donor/acceptor" evidence="7">
    <location>
        <position position="335"/>
    </location>
</feature>
<dbReference type="Pfam" id="PF17964">
    <property type="entry name" value="Big_10"/>
    <property type="match status" value="1"/>
</dbReference>
<keyword evidence="3 7" id="KW-0133">Cell shape</keyword>
<dbReference type="GO" id="GO:0018104">
    <property type="term" value="P:peptidoglycan-protein cross-linking"/>
    <property type="evidence" value="ECO:0007669"/>
    <property type="project" value="TreeGrafter"/>
</dbReference>
<evidence type="ECO:0000256" key="4">
    <source>
        <dbReference type="ARBA" id="ARBA00022984"/>
    </source>
</evidence>
<keyword evidence="10" id="KW-1185">Reference proteome</keyword>
<feature type="domain" description="L,D-TPase catalytic" evidence="8">
    <location>
        <begin position="256"/>
        <end position="377"/>
    </location>
</feature>
<keyword evidence="2" id="KW-0808">Transferase</keyword>
<comment type="caution">
    <text evidence="9">The sequence shown here is derived from an EMBL/GenBank/DDBJ whole genome shotgun (WGS) entry which is preliminary data.</text>
</comment>
<protein>
    <submittedName>
        <fullName evidence="9">Lipoprotein-anchoring transpeptidase ErfK/SrfK</fullName>
    </submittedName>
</protein>
<evidence type="ECO:0000256" key="3">
    <source>
        <dbReference type="ARBA" id="ARBA00022960"/>
    </source>
</evidence>
<dbReference type="GO" id="GO:0008360">
    <property type="term" value="P:regulation of cell shape"/>
    <property type="evidence" value="ECO:0007669"/>
    <property type="project" value="UniProtKB-UniRule"/>
</dbReference>
<dbReference type="InterPro" id="IPR041280">
    <property type="entry name" value="Big_10"/>
</dbReference>
<dbReference type="GO" id="GO:0071555">
    <property type="term" value="P:cell wall organization"/>
    <property type="evidence" value="ECO:0007669"/>
    <property type="project" value="UniProtKB-UniRule"/>
</dbReference>
<dbReference type="PANTHER" id="PTHR30582:SF2">
    <property type="entry name" value="L,D-TRANSPEPTIDASE YCIB-RELATED"/>
    <property type="match status" value="1"/>
</dbReference>
<keyword evidence="6 7" id="KW-0961">Cell wall biogenesis/degradation</keyword>
<dbReference type="UniPathway" id="UPA00219"/>
<dbReference type="AlphaFoldDB" id="A0A4R2PX57"/>
<dbReference type="InterPro" id="IPR005490">
    <property type="entry name" value="LD_TPept_cat_dom"/>
</dbReference>
<dbReference type="InterPro" id="IPR050979">
    <property type="entry name" value="LD-transpeptidase"/>
</dbReference>
<gene>
    <name evidence="9" type="ORF">EV191_1298</name>
</gene>
<comment type="pathway">
    <text evidence="1 7">Cell wall biogenesis; peptidoglycan biosynthesis.</text>
</comment>
<sequence length="408" mass="43686">MRPIGEGARKGLGVNWHMTGGRRRLLSTTAMGFALVATLSISACSASSADPAEPAAEQSAAAKVSVQPAAGAEDVSPVEPVTVKVPNGKINRVSLTNAEGKEVEGAPAKDGRSWRVTEPLGYGKTYTWSGTATSDSGERGKIAGSFRTVEPAQLISAELNVGDGKTYGIAMPIKVTFDADVTDKAAVEKALKVQTSNGTEGAWAWLDNRSAHWRPKEYWAPGTKVEVNANIYGVRFGEGAYGASDLSSEFTIGRAQIVRANTQTHRMKVIRDGKQVADYPASFGLETDPGRVTKSGIHVVMSKHTSYAMTNEEYGYRDYVVPWAVRISNNGEFIHGYAPSISAQGNSNVSHGCVNLAPDNAKIYHDGALIGDPVEIEGSDQQLSSADHDYYDWTLSWKQWQGKSAARG</sequence>
<keyword evidence="4 7" id="KW-0573">Peptidoglycan synthesis</keyword>
<dbReference type="Pfam" id="PF03734">
    <property type="entry name" value="YkuD"/>
    <property type="match status" value="1"/>
</dbReference>
<evidence type="ECO:0000256" key="2">
    <source>
        <dbReference type="ARBA" id="ARBA00022679"/>
    </source>
</evidence>
<evidence type="ECO:0000256" key="1">
    <source>
        <dbReference type="ARBA" id="ARBA00004752"/>
    </source>
</evidence>
<dbReference type="PROSITE" id="PS52029">
    <property type="entry name" value="LD_TPASE"/>
    <property type="match status" value="1"/>
</dbReference>
<dbReference type="GO" id="GO:0016746">
    <property type="term" value="F:acyltransferase activity"/>
    <property type="evidence" value="ECO:0007669"/>
    <property type="project" value="UniProtKB-KW"/>
</dbReference>
<evidence type="ECO:0000256" key="7">
    <source>
        <dbReference type="PROSITE-ProRule" id="PRU01373"/>
    </source>
</evidence>
<keyword evidence="5" id="KW-0012">Acyltransferase</keyword>
<dbReference type="Gene3D" id="2.60.40.3710">
    <property type="match status" value="1"/>
</dbReference>
<accession>A0A4R2PX57</accession>
<evidence type="ECO:0000256" key="5">
    <source>
        <dbReference type="ARBA" id="ARBA00023315"/>
    </source>
</evidence>
<dbReference type="GO" id="GO:0005576">
    <property type="term" value="C:extracellular region"/>
    <property type="evidence" value="ECO:0007669"/>
    <property type="project" value="TreeGrafter"/>
</dbReference>
<reference evidence="9 10" key="1">
    <citation type="submission" date="2019-03" db="EMBL/GenBank/DDBJ databases">
        <title>Genomic Encyclopedia of Type Strains, Phase IV (KMG-IV): sequencing the most valuable type-strain genomes for metagenomic binning, comparative biology and taxonomic classification.</title>
        <authorList>
            <person name="Goeker M."/>
        </authorList>
    </citation>
    <scope>NUCLEOTIDE SEQUENCE [LARGE SCALE GENOMIC DNA]</scope>
    <source>
        <strain evidence="9 10">DSM 45765</strain>
    </source>
</reference>
<name>A0A4R2PX57_9PSEU</name>
<dbReference type="EMBL" id="SLXQ01000029">
    <property type="protein sequence ID" value="TCP40670.1"/>
    <property type="molecule type" value="Genomic_DNA"/>
</dbReference>
<keyword evidence="9" id="KW-0449">Lipoprotein</keyword>